<dbReference type="STRING" id="889453.SAMN03080601_00331"/>
<feature type="compositionally biased region" description="Basic and acidic residues" evidence="1">
    <location>
        <begin position="21"/>
        <end position="45"/>
    </location>
</feature>
<proteinExistence type="predicted"/>
<sequence length="233" mass="27226">MWWRFWESKEKRHQRQKQRQINRDKRQRDRRWSGDGRKSPNDNRRGGYGRPVAAGPDFGGTISMGPMLAVREANRPRPVSPMRLPQSSMPSITEPPLEIVDTPITNRGFSRPRITVGATQSFEGNLFSPNSYEIVTSERFEAFISPIVNYLRLNKNIRIQIRIKTNVPFNERVDGINDLSQVAINRRAWELQRYLMRTYGLPETQITWDNDKGNNYKSTLGQKRMSTEFKIIE</sequence>
<evidence type="ECO:0000313" key="3">
    <source>
        <dbReference type="Proteomes" id="UP000191055"/>
    </source>
</evidence>
<reference evidence="3" key="1">
    <citation type="submission" date="2017-02" db="EMBL/GenBank/DDBJ databases">
        <authorList>
            <person name="Varghese N."/>
            <person name="Submissions S."/>
        </authorList>
    </citation>
    <scope>NUCLEOTIDE SEQUENCE [LARGE SCALE GENOMIC DNA]</scope>
    <source>
        <strain evidence="3">DSM 24412</strain>
    </source>
</reference>
<feature type="region of interest" description="Disordered" evidence="1">
    <location>
        <begin position="77"/>
        <end position="96"/>
    </location>
</feature>
<gene>
    <name evidence="2" type="ORF">SAMN03080601_00331</name>
</gene>
<dbReference type="KEGG" id="asx:CDL62_05545"/>
<organism evidence="2 3">
    <name type="scientific">Alkalitalea saponilacus</name>
    <dbReference type="NCBI Taxonomy" id="889453"/>
    <lineage>
        <taxon>Bacteria</taxon>
        <taxon>Pseudomonadati</taxon>
        <taxon>Bacteroidota</taxon>
        <taxon>Bacteroidia</taxon>
        <taxon>Marinilabiliales</taxon>
        <taxon>Marinilabiliaceae</taxon>
        <taxon>Alkalitalea</taxon>
    </lineage>
</organism>
<dbReference type="AlphaFoldDB" id="A0A1T5ANV4"/>
<evidence type="ECO:0000313" key="2">
    <source>
        <dbReference type="EMBL" id="SKB36638.1"/>
    </source>
</evidence>
<name>A0A1T5ANV4_9BACT</name>
<protein>
    <submittedName>
        <fullName evidence="2">Uncharacterized protein</fullName>
    </submittedName>
</protein>
<feature type="region of interest" description="Disordered" evidence="1">
    <location>
        <begin position="1"/>
        <end position="60"/>
    </location>
</feature>
<evidence type="ECO:0000256" key="1">
    <source>
        <dbReference type="SAM" id="MobiDB-lite"/>
    </source>
</evidence>
<accession>A0A1T5ANV4</accession>
<dbReference type="Proteomes" id="UP000191055">
    <property type="component" value="Unassembled WGS sequence"/>
</dbReference>
<dbReference type="EMBL" id="FUYV01000001">
    <property type="protein sequence ID" value="SKB36638.1"/>
    <property type="molecule type" value="Genomic_DNA"/>
</dbReference>
<feature type="compositionally biased region" description="Basic and acidic residues" evidence="1">
    <location>
        <begin position="1"/>
        <end position="10"/>
    </location>
</feature>
<feature type="compositionally biased region" description="Basic residues" evidence="1">
    <location>
        <begin position="11"/>
        <end position="20"/>
    </location>
</feature>
<keyword evidence="3" id="KW-1185">Reference proteome</keyword>